<dbReference type="PRINTS" id="PR00019">
    <property type="entry name" value="LEURICHRPT"/>
</dbReference>
<dbReference type="SUPFAM" id="SSF52058">
    <property type="entry name" value="L domain-like"/>
    <property type="match status" value="1"/>
</dbReference>
<dbReference type="SMART" id="SM00369">
    <property type="entry name" value="LRR_TYP"/>
    <property type="match status" value="5"/>
</dbReference>
<dbReference type="InterPro" id="IPR052286">
    <property type="entry name" value="Wnt_signaling_inhibitor"/>
</dbReference>
<keyword evidence="6" id="KW-1185">Reference proteome</keyword>
<dbReference type="AlphaFoldDB" id="A0ABD3X8L4"/>
<dbReference type="EMBL" id="JBJQND010000003">
    <property type="protein sequence ID" value="KAL3882455.1"/>
    <property type="molecule type" value="Genomic_DNA"/>
</dbReference>
<name>A0ABD3X8L4_SINWO</name>
<protein>
    <submittedName>
        <fullName evidence="5">Uncharacterized protein</fullName>
    </submittedName>
</protein>
<dbReference type="Pfam" id="PF00560">
    <property type="entry name" value="LRR_1"/>
    <property type="match status" value="1"/>
</dbReference>
<evidence type="ECO:0000256" key="4">
    <source>
        <dbReference type="SAM" id="Phobius"/>
    </source>
</evidence>
<keyword evidence="1" id="KW-0433">Leucine-rich repeat</keyword>
<dbReference type="Proteomes" id="UP001634394">
    <property type="component" value="Unassembled WGS sequence"/>
</dbReference>
<keyword evidence="3" id="KW-0677">Repeat</keyword>
<keyword evidence="4" id="KW-0472">Membrane</keyword>
<evidence type="ECO:0000256" key="1">
    <source>
        <dbReference type="ARBA" id="ARBA00022614"/>
    </source>
</evidence>
<evidence type="ECO:0000256" key="2">
    <source>
        <dbReference type="ARBA" id="ARBA00022729"/>
    </source>
</evidence>
<sequence>MALIRGVLFCVIRCMVLEELFIGGVLMLLPVQGFNGGKCPRFSWCDCNITHVICKEEELGENLSIVLQGYLENNGTYHDLQYIELTGNNIGTNGSRELPPNLFGNCSADPKFRLSNLKVLDLSNNSIETIHGKTFHCMPNLENLTLSDNNWKVYRHSDQTGYFSNLQSLKSLDLSNAFEDMWDGSYHLPKLVEIFKSNNLIELRTLNLSYNEFMAFSDEAGKSLCTLTSLQTLDLSHNYITRMSLYTCLNTTTIDLSNNSLPQLLPDFIVNITNISHHANFTMYLKHNEWECDCYFKDTYRFFRSVDSTFIKDLDDLVCVQGFHSSYVERPVLSLNYEDFKCYVPNNEERLKAPYAVMGILFGLIGIALVTGMYIQREKMKRSCTGCTKSVKLSHIIPHSNVGYSSVSHVSHV</sequence>
<evidence type="ECO:0000313" key="5">
    <source>
        <dbReference type="EMBL" id="KAL3882455.1"/>
    </source>
</evidence>
<gene>
    <name evidence="5" type="ORF">ACJMK2_028792</name>
</gene>
<dbReference type="InterPro" id="IPR001611">
    <property type="entry name" value="Leu-rich_rpt"/>
</dbReference>
<evidence type="ECO:0000256" key="3">
    <source>
        <dbReference type="ARBA" id="ARBA00022737"/>
    </source>
</evidence>
<proteinExistence type="predicted"/>
<dbReference type="Gene3D" id="3.80.10.10">
    <property type="entry name" value="Ribonuclease Inhibitor"/>
    <property type="match status" value="1"/>
</dbReference>
<dbReference type="PANTHER" id="PTHR24364">
    <property type="entry name" value="LP06937P"/>
    <property type="match status" value="1"/>
</dbReference>
<accession>A0ABD3X8L4</accession>
<keyword evidence="4" id="KW-1133">Transmembrane helix</keyword>
<keyword evidence="4" id="KW-0812">Transmembrane</keyword>
<feature type="transmembrane region" description="Helical" evidence="4">
    <location>
        <begin position="355"/>
        <end position="375"/>
    </location>
</feature>
<dbReference type="PANTHER" id="PTHR24364:SF18">
    <property type="entry name" value="LP06937P"/>
    <property type="match status" value="1"/>
</dbReference>
<keyword evidence="2" id="KW-0732">Signal</keyword>
<reference evidence="5 6" key="1">
    <citation type="submission" date="2024-11" db="EMBL/GenBank/DDBJ databases">
        <title>Chromosome-level genome assembly of the freshwater bivalve Anodonta woodiana.</title>
        <authorList>
            <person name="Chen X."/>
        </authorList>
    </citation>
    <scope>NUCLEOTIDE SEQUENCE [LARGE SCALE GENOMIC DNA]</scope>
    <source>
        <strain evidence="5">MN2024</strain>
        <tissue evidence="5">Gills</tissue>
    </source>
</reference>
<dbReference type="Pfam" id="PF13855">
    <property type="entry name" value="LRR_8"/>
    <property type="match status" value="1"/>
</dbReference>
<dbReference type="InterPro" id="IPR003591">
    <property type="entry name" value="Leu-rich_rpt_typical-subtyp"/>
</dbReference>
<dbReference type="PROSITE" id="PS51450">
    <property type="entry name" value="LRR"/>
    <property type="match status" value="2"/>
</dbReference>
<organism evidence="5 6">
    <name type="scientific">Sinanodonta woodiana</name>
    <name type="common">Chinese pond mussel</name>
    <name type="synonym">Anodonta woodiana</name>
    <dbReference type="NCBI Taxonomy" id="1069815"/>
    <lineage>
        <taxon>Eukaryota</taxon>
        <taxon>Metazoa</taxon>
        <taxon>Spiralia</taxon>
        <taxon>Lophotrochozoa</taxon>
        <taxon>Mollusca</taxon>
        <taxon>Bivalvia</taxon>
        <taxon>Autobranchia</taxon>
        <taxon>Heteroconchia</taxon>
        <taxon>Palaeoheterodonta</taxon>
        <taxon>Unionida</taxon>
        <taxon>Unionoidea</taxon>
        <taxon>Unionidae</taxon>
        <taxon>Unioninae</taxon>
        <taxon>Sinanodonta</taxon>
    </lineage>
</organism>
<evidence type="ECO:0000313" key="6">
    <source>
        <dbReference type="Proteomes" id="UP001634394"/>
    </source>
</evidence>
<dbReference type="InterPro" id="IPR032675">
    <property type="entry name" value="LRR_dom_sf"/>
</dbReference>
<feature type="transmembrane region" description="Helical" evidence="4">
    <location>
        <begin position="7"/>
        <end position="29"/>
    </location>
</feature>
<comment type="caution">
    <text evidence="5">The sequence shown here is derived from an EMBL/GenBank/DDBJ whole genome shotgun (WGS) entry which is preliminary data.</text>
</comment>